<name>A0ABN9M253_9NEOB</name>
<dbReference type="PANTHER" id="PTHR15153:SF0">
    <property type="entry name" value="TUMOR NECROSIS FACTOR LIGAND SUPERFAMILY MEMBER 9"/>
    <property type="match status" value="1"/>
</dbReference>
<dbReference type="InterPro" id="IPR008983">
    <property type="entry name" value="Tumour_necrosis_fac-like_dom"/>
</dbReference>
<evidence type="ECO:0000313" key="3">
    <source>
        <dbReference type="EMBL" id="CAJ0951843.1"/>
    </source>
</evidence>
<dbReference type="Pfam" id="PF00229">
    <property type="entry name" value="TNF"/>
    <property type="match status" value="1"/>
</dbReference>
<dbReference type="InterPro" id="IPR006052">
    <property type="entry name" value="TNF_dom"/>
</dbReference>
<evidence type="ECO:0000256" key="1">
    <source>
        <dbReference type="ARBA" id="ARBA00008670"/>
    </source>
</evidence>
<accession>A0ABN9M253</accession>
<keyword evidence="4" id="KW-1185">Reference proteome</keyword>
<evidence type="ECO:0000313" key="4">
    <source>
        <dbReference type="Proteomes" id="UP001176940"/>
    </source>
</evidence>
<protein>
    <recommendedName>
        <fullName evidence="2">THD domain-containing protein</fullName>
    </recommendedName>
</protein>
<dbReference type="Proteomes" id="UP001176940">
    <property type="component" value="Unassembled WGS sequence"/>
</dbReference>
<proteinExistence type="inferred from homology"/>
<feature type="domain" description="THD" evidence="2">
    <location>
        <begin position="50"/>
        <end position="179"/>
    </location>
</feature>
<dbReference type="SUPFAM" id="SSF49842">
    <property type="entry name" value="TNF-like"/>
    <property type="match status" value="1"/>
</dbReference>
<reference evidence="3" key="1">
    <citation type="submission" date="2023-07" db="EMBL/GenBank/DDBJ databases">
        <authorList>
            <person name="Stuckert A."/>
        </authorList>
    </citation>
    <scope>NUCLEOTIDE SEQUENCE</scope>
</reference>
<gene>
    <name evidence="3" type="ORF">RIMI_LOCUS13634144</name>
</gene>
<sequence>MVVGSLCAFYMTLERPHLVSTVEAQLKTDLKENSAQLVVDDAQLRNGNLNWSMNRVDDQFVSRNFEQNKQKLEIKKSGFYSISSQITLRCVYANDDDDDVNCKQEKGEVSISILNNNNPEKALLKLFIIIKNFSRITQPASFSSSIRYLREGDQITAQLQTSQTIEYWQFDRAHSVLGLSWISDYPPDSTHQ</sequence>
<dbReference type="InterPro" id="IPR042373">
    <property type="entry name" value="TNFSF9"/>
</dbReference>
<comment type="caution">
    <text evidence="3">The sequence shown here is derived from an EMBL/GenBank/DDBJ whole genome shotgun (WGS) entry which is preliminary data.</text>
</comment>
<evidence type="ECO:0000259" key="2">
    <source>
        <dbReference type="Pfam" id="PF00229"/>
    </source>
</evidence>
<dbReference type="EMBL" id="CAUEEQ010033961">
    <property type="protein sequence ID" value="CAJ0951843.1"/>
    <property type="molecule type" value="Genomic_DNA"/>
</dbReference>
<comment type="similarity">
    <text evidence="1">Belongs to the tumor necrosis factor family.</text>
</comment>
<dbReference type="Gene3D" id="2.60.120.40">
    <property type="match status" value="1"/>
</dbReference>
<organism evidence="3 4">
    <name type="scientific">Ranitomeya imitator</name>
    <name type="common">mimic poison frog</name>
    <dbReference type="NCBI Taxonomy" id="111125"/>
    <lineage>
        <taxon>Eukaryota</taxon>
        <taxon>Metazoa</taxon>
        <taxon>Chordata</taxon>
        <taxon>Craniata</taxon>
        <taxon>Vertebrata</taxon>
        <taxon>Euteleostomi</taxon>
        <taxon>Amphibia</taxon>
        <taxon>Batrachia</taxon>
        <taxon>Anura</taxon>
        <taxon>Neobatrachia</taxon>
        <taxon>Hyloidea</taxon>
        <taxon>Dendrobatidae</taxon>
        <taxon>Dendrobatinae</taxon>
        <taxon>Ranitomeya</taxon>
    </lineage>
</organism>
<dbReference type="PANTHER" id="PTHR15153">
    <property type="entry name" value="TUMOR NECROSIS FACTOR LIGAND SUPERFAMILY MEMBER 9"/>
    <property type="match status" value="1"/>
</dbReference>